<dbReference type="InterPro" id="IPR000832">
    <property type="entry name" value="GPCR_2_secretin-like"/>
</dbReference>
<dbReference type="PROSITE" id="PS50261">
    <property type="entry name" value="G_PROTEIN_RECEP_F2_4"/>
    <property type="match status" value="1"/>
</dbReference>
<feature type="transmembrane region" description="Helical" evidence="6">
    <location>
        <begin position="106"/>
        <end position="126"/>
    </location>
</feature>
<accession>A0A2T7P9B7</accession>
<feature type="transmembrane region" description="Helical" evidence="6">
    <location>
        <begin position="138"/>
        <end position="160"/>
    </location>
</feature>
<dbReference type="AlphaFoldDB" id="A0A2T7P9B7"/>
<protein>
    <recommendedName>
        <fullName evidence="7">G-protein coupled receptors family 2 profile 2 domain-containing protein</fullName>
    </recommendedName>
</protein>
<feature type="region of interest" description="Disordered" evidence="5">
    <location>
        <begin position="302"/>
        <end position="322"/>
    </location>
</feature>
<feature type="transmembrane region" description="Helical" evidence="6">
    <location>
        <begin position="22"/>
        <end position="41"/>
    </location>
</feature>
<comment type="caution">
    <text evidence="8">The sequence shown here is derived from an EMBL/GenBank/DDBJ whole genome shotgun (WGS) entry which is preliminary data.</text>
</comment>
<comment type="subcellular location">
    <subcellularLocation>
        <location evidence="1">Membrane</location>
        <topology evidence="1">Multi-pass membrane protein</topology>
    </subcellularLocation>
</comment>
<evidence type="ECO:0000313" key="8">
    <source>
        <dbReference type="EMBL" id="PVD30010.1"/>
    </source>
</evidence>
<feature type="domain" description="G-protein coupled receptors family 2 profile 2" evidence="7">
    <location>
        <begin position="1"/>
        <end position="161"/>
    </location>
</feature>
<dbReference type="InterPro" id="IPR017983">
    <property type="entry name" value="GPCR_2_secretin-like_CS"/>
</dbReference>
<feature type="transmembrane region" description="Helical" evidence="6">
    <location>
        <begin position="61"/>
        <end position="85"/>
    </location>
</feature>
<dbReference type="EMBL" id="PZQS01000005">
    <property type="protein sequence ID" value="PVD30010.1"/>
    <property type="molecule type" value="Genomic_DNA"/>
</dbReference>
<evidence type="ECO:0000256" key="1">
    <source>
        <dbReference type="ARBA" id="ARBA00004141"/>
    </source>
</evidence>
<dbReference type="PROSITE" id="PS00650">
    <property type="entry name" value="G_PROTEIN_RECEP_F2_2"/>
    <property type="match status" value="1"/>
</dbReference>
<evidence type="ECO:0000259" key="7">
    <source>
        <dbReference type="PROSITE" id="PS50261"/>
    </source>
</evidence>
<dbReference type="Proteomes" id="UP000245119">
    <property type="component" value="Linkage Group LG5"/>
</dbReference>
<dbReference type="PRINTS" id="PR00249">
    <property type="entry name" value="GPCRSECRETIN"/>
</dbReference>
<evidence type="ECO:0000256" key="6">
    <source>
        <dbReference type="SAM" id="Phobius"/>
    </source>
</evidence>
<dbReference type="InterPro" id="IPR017981">
    <property type="entry name" value="GPCR_2-like_7TM"/>
</dbReference>
<dbReference type="Gene3D" id="1.20.1070.10">
    <property type="entry name" value="Rhodopsin 7-helix transmembrane proteins"/>
    <property type="match status" value="1"/>
</dbReference>
<name>A0A2T7P9B7_POMCA</name>
<dbReference type="PANTHER" id="PTHR45620">
    <property type="entry name" value="PDF RECEPTOR-LIKE PROTEIN-RELATED"/>
    <property type="match status" value="1"/>
</dbReference>
<dbReference type="GO" id="GO:0005886">
    <property type="term" value="C:plasma membrane"/>
    <property type="evidence" value="ECO:0007669"/>
    <property type="project" value="TreeGrafter"/>
</dbReference>
<keyword evidence="3 6" id="KW-1133">Transmembrane helix</keyword>
<dbReference type="SUPFAM" id="SSF81321">
    <property type="entry name" value="Family A G protein-coupled receptor-like"/>
    <property type="match status" value="1"/>
</dbReference>
<organism evidence="8 9">
    <name type="scientific">Pomacea canaliculata</name>
    <name type="common">Golden apple snail</name>
    <dbReference type="NCBI Taxonomy" id="400727"/>
    <lineage>
        <taxon>Eukaryota</taxon>
        <taxon>Metazoa</taxon>
        <taxon>Spiralia</taxon>
        <taxon>Lophotrochozoa</taxon>
        <taxon>Mollusca</taxon>
        <taxon>Gastropoda</taxon>
        <taxon>Caenogastropoda</taxon>
        <taxon>Architaenioglossa</taxon>
        <taxon>Ampullarioidea</taxon>
        <taxon>Ampullariidae</taxon>
        <taxon>Pomacea</taxon>
    </lineage>
</organism>
<sequence length="322" mass="36404">MFCEGLFLHTIIVHAFSKEKKLLRICYGVGWAVPVVPTIIYACIRAVDQELDKECWIPHSWALWTIIAPVIVSLIVNFAFFLNILRILMSKLRAFNSHEQLQYRRAVKAVLIMIPLFGTNNLIMLVRPEMSREGVRVWKIISAFLVAYQGVAVSLIFCFFNGEVMTVLRRKWSQWRHTHDHGVLGRLRSTSNTMAITMDDMSAANRNGYPTTTSKTASKHAQRSFRRRVLHEGLVYVCEQNRFVVEDERSGEPRDGQTCPCVAAVDADWIVRQAEISSSSTSGPCNIQHTDKTVYYMGGNPPESSLHSTNSPTAAVAMSPRI</sequence>
<gene>
    <name evidence="8" type="ORF">C0Q70_09271</name>
</gene>
<keyword evidence="4 6" id="KW-0472">Membrane</keyword>
<dbReference type="Pfam" id="PF00002">
    <property type="entry name" value="7tm_2"/>
    <property type="match status" value="1"/>
</dbReference>
<evidence type="ECO:0000256" key="4">
    <source>
        <dbReference type="ARBA" id="ARBA00023136"/>
    </source>
</evidence>
<dbReference type="OrthoDB" id="16753at2759"/>
<feature type="compositionally biased region" description="Polar residues" evidence="5">
    <location>
        <begin position="302"/>
        <end position="313"/>
    </location>
</feature>
<reference evidence="8 9" key="1">
    <citation type="submission" date="2018-04" db="EMBL/GenBank/DDBJ databases">
        <title>The genome of golden apple snail Pomacea canaliculata provides insight into stress tolerance and invasive adaptation.</title>
        <authorList>
            <person name="Liu C."/>
            <person name="Liu B."/>
            <person name="Ren Y."/>
            <person name="Zhang Y."/>
            <person name="Wang H."/>
            <person name="Li S."/>
            <person name="Jiang F."/>
            <person name="Yin L."/>
            <person name="Zhang G."/>
            <person name="Qian W."/>
            <person name="Fan W."/>
        </authorList>
    </citation>
    <scope>NUCLEOTIDE SEQUENCE [LARGE SCALE GENOMIC DNA]</scope>
    <source>
        <strain evidence="8">SZHN2017</strain>
        <tissue evidence="8">Muscle</tissue>
    </source>
</reference>
<dbReference type="PANTHER" id="PTHR45620:SF42">
    <property type="entry name" value="G-PROTEIN COUPLED RECEPTOR SEB-2"/>
    <property type="match status" value="1"/>
</dbReference>
<dbReference type="GO" id="GO:0007166">
    <property type="term" value="P:cell surface receptor signaling pathway"/>
    <property type="evidence" value="ECO:0007669"/>
    <property type="project" value="InterPro"/>
</dbReference>
<keyword evidence="9" id="KW-1185">Reference proteome</keyword>
<dbReference type="InterPro" id="IPR050332">
    <property type="entry name" value="GPCR_2"/>
</dbReference>
<evidence type="ECO:0000256" key="3">
    <source>
        <dbReference type="ARBA" id="ARBA00022989"/>
    </source>
</evidence>
<keyword evidence="2 6" id="KW-0812">Transmembrane</keyword>
<dbReference type="STRING" id="400727.A0A2T7P9B7"/>
<proteinExistence type="predicted"/>
<dbReference type="GO" id="GO:0007188">
    <property type="term" value="P:adenylate cyclase-modulating G protein-coupled receptor signaling pathway"/>
    <property type="evidence" value="ECO:0007669"/>
    <property type="project" value="TreeGrafter"/>
</dbReference>
<evidence type="ECO:0000256" key="5">
    <source>
        <dbReference type="SAM" id="MobiDB-lite"/>
    </source>
</evidence>
<dbReference type="GO" id="GO:0008528">
    <property type="term" value="F:G protein-coupled peptide receptor activity"/>
    <property type="evidence" value="ECO:0007669"/>
    <property type="project" value="TreeGrafter"/>
</dbReference>
<evidence type="ECO:0000256" key="2">
    <source>
        <dbReference type="ARBA" id="ARBA00022692"/>
    </source>
</evidence>
<evidence type="ECO:0000313" key="9">
    <source>
        <dbReference type="Proteomes" id="UP000245119"/>
    </source>
</evidence>